<dbReference type="AlphaFoldDB" id="K0UVF9"/>
<dbReference type="Gene3D" id="3.40.50.1820">
    <property type="entry name" value="alpha/beta hydrolase"/>
    <property type="match status" value="1"/>
</dbReference>
<gene>
    <name evidence="2" type="ORF">MVAC_13838</name>
</gene>
<name>K0UVF9_MYCVA</name>
<evidence type="ECO:0000313" key="2">
    <source>
        <dbReference type="EMBL" id="EJZ08980.1"/>
    </source>
</evidence>
<dbReference type="HOGENOM" id="CLU_046066_2_0_11"/>
<dbReference type="EMBL" id="ALQA01000026">
    <property type="protein sequence ID" value="EJZ08980.1"/>
    <property type="molecule type" value="Genomic_DNA"/>
</dbReference>
<dbReference type="Proteomes" id="UP000006072">
    <property type="component" value="Unassembled WGS sequence"/>
</dbReference>
<reference evidence="2 3" key="1">
    <citation type="journal article" date="2012" name="J. Bacteriol.">
        <title>Complete Genome Sequence of Mycobacterium vaccae Type Strain ATCC 25954.</title>
        <authorList>
            <person name="Ho Y.S."/>
            <person name="Adroub S.A."/>
            <person name="Abadi M."/>
            <person name="Al Alwan B."/>
            <person name="Alkhateeb R."/>
            <person name="Gao G."/>
            <person name="Ragab A."/>
            <person name="Ali S."/>
            <person name="van Soolingen D."/>
            <person name="Bitter W."/>
            <person name="Pain A."/>
            <person name="Abdallah A.M."/>
        </authorList>
    </citation>
    <scope>NUCLEOTIDE SEQUENCE [LARGE SCALE GENOMIC DNA]</scope>
    <source>
        <strain evidence="2 3">ATCC 25954</strain>
    </source>
</reference>
<sequence>MSRDPGPLNIVLVHGAFVDGSSWRAVYDLLTADGYHVAVAQNPNLSFREDVAATQRIIDAQAGPVVLVGHSYGGAVITEAGNHGKVTALVYIAAFVPDRGESVGALGGDPGAVGSPIVAAPGGFFVQDRARFHESFGADLPAAEAAFLADSQVPWGADAMSSPVTEPAWRGKPSWYLVATEDRMIRPAAQRAMAQRAGAAMAEAAASHAVYLSQPRAVADLIRMACAA</sequence>
<dbReference type="PANTHER" id="PTHR37017:SF11">
    <property type="entry name" value="ESTERASE_LIPASE_THIOESTERASE DOMAIN-CONTAINING PROTEIN"/>
    <property type="match status" value="1"/>
</dbReference>
<feature type="domain" description="AB hydrolase-1" evidence="1">
    <location>
        <begin position="10"/>
        <end position="220"/>
    </location>
</feature>
<dbReference type="PANTHER" id="PTHR37017">
    <property type="entry name" value="AB HYDROLASE-1 DOMAIN-CONTAINING PROTEIN-RELATED"/>
    <property type="match status" value="1"/>
</dbReference>
<dbReference type="InterPro" id="IPR029058">
    <property type="entry name" value="AB_hydrolase_fold"/>
</dbReference>
<protein>
    <recommendedName>
        <fullName evidence="1">AB hydrolase-1 domain-containing protein</fullName>
    </recommendedName>
</protein>
<dbReference type="PATRIC" id="fig|1194972.3.peg.2764"/>
<evidence type="ECO:0000259" key="1">
    <source>
        <dbReference type="Pfam" id="PF12697"/>
    </source>
</evidence>
<comment type="caution">
    <text evidence="2">The sequence shown here is derived from an EMBL/GenBank/DDBJ whole genome shotgun (WGS) entry which is preliminary data.</text>
</comment>
<dbReference type="GO" id="GO:0003824">
    <property type="term" value="F:catalytic activity"/>
    <property type="evidence" value="ECO:0007669"/>
    <property type="project" value="UniProtKB-ARBA"/>
</dbReference>
<evidence type="ECO:0000313" key="3">
    <source>
        <dbReference type="Proteomes" id="UP000006072"/>
    </source>
</evidence>
<dbReference type="eggNOG" id="COG1075">
    <property type="taxonomic scope" value="Bacteria"/>
</dbReference>
<accession>K0UVF9</accession>
<dbReference type="InterPro" id="IPR000073">
    <property type="entry name" value="AB_hydrolase_1"/>
</dbReference>
<proteinExistence type="predicted"/>
<dbReference type="Pfam" id="PF12697">
    <property type="entry name" value="Abhydrolase_6"/>
    <property type="match status" value="1"/>
</dbReference>
<organism evidence="2 3">
    <name type="scientific">Mycolicibacterium vaccae ATCC 25954</name>
    <dbReference type="NCBI Taxonomy" id="1194972"/>
    <lineage>
        <taxon>Bacteria</taxon>
        <taxon>Bacillati</taxon>
        <taxon>Actinomycetota</taxon>
        <taxon>Actinomycetes</taxon>
        <taxon>Mycobacteriales</taxon>
        <taxon>Mycobacteriaceae</taxon>
        <taxon>Mycolicibacterium</taxon>
    </lineage>
</organism>
<dbReference type="SUPFAM" id="SSF53474">
    <property type="entry name" value="alpha/beta-Hydrolases"/>
    <property type="match status" value="1"/>
</dbReference>
<dbReference type="InterPro" id="IPR052897">
    <property type="entry name" value="Sec-Metab_Biosynth_Hydrolase"/>
</dbReference>
<keyword evidence="3" id="KW-1185">Reference proteome</keyword>